<dbReference type="PANTHER" id="PTHR46474:SF1">
    <property type="entry name" value="TWO PORE CHANNEL PROTEIN 1"/>
    <property type="match status" value="1"/>
</dbReference>
<feature type="compositionally biased region" description="Basic and acidic residues" evidence="5">
    <location>
        <begin position="63"/>
        <end position="80"/>
    </location>
</feature>
<dbReference type="InterPro" id="IPR028801">
    <property type="entry name" value="TPC1_animal"/>
</dbReference>
<dbReference type="InterPro" id="IPR027359">
    <property type="entry name" value="Volt_channel_dom_sf"/>
</dbReference>
<evidence type="ECO:0000256" key="2">
    <source>
        <dbReference type="ARBA" id="ARBA00022692"/>
    </source>
</evidence>
<dbReference type="FunCoup" id="A0A1X7USA3">
    <property type="interactions" value="46"/>
</dbReference>
<dbReference type="Gene3D" id="1.20.120.350">
    <property type="entry name" value="Voltage-gated potassium channels. Chain C"/>
    <property type="match status" value="1"/>
</dbReference>
<evidence type="ECO:0000313" key="9">
    <source>
        <dbReference type="Proteomes" id="UP000007879"/>
    </source>
</evidence>
<dbReference type="STRING" id="400682.A0A1X7USA3"/>
<dbReference type="InterPro" id="IPR005821">
    <property type="entry name" value="Ion_trans_dom"/>
</dbReference>
<feature type="domain" description="Ion transport" evidence="7">
    <location>
        <begin position="519"/>
        <end position="798"/>
    </location>
</feature>
<dbReference type="Proteomes" id="UP000007879">
    <property type="component" value="Unassembled WGS sequence"/>
</dbReference>
<dbReference type="GO" id="GO:0005216">
    <property type="term" value="F:monoatomic ion channel activity"/>
    <property type="evidence" value="ECO:0007669"/>
    <property type="project" value="InterPro"/>
</dbReference>
<dbReference type="KEGG" id="aqu:100638902"/>
<feature type="transmembrane region" description="Helical" evidence="6">
    <location>
        <begin position="276"/>
        <end position="294"/>
    </location>
</feature>
<comment type="subcellular location">
    <subcellularLocation>
        <location evidence="1">Membrane</location>
        <topology evidence="1">Multi-pass membrane protein</topology>
    </subcellularLocation>
</comment>
<dbReference type="OrthoDB" id="10068803at2759"/>
<evidence type="ECO:0000256" key="5">
    <source>
        <dbReference type="SAM" id="MobiDB-lite"/>
    </source>
</evidence>
<dbReference type="SUPFAM" id="SSF81324">
    <property type="entry name" value="Voltage-gated potassium channels"/>
    <property type="match status" value="2"/>
</dbReference>
<dbReference type="EnsemblMetazoa" id="XM_019997175.1">
    <property type="protein sequence ID" value="XP_019852734.1"/>
    <property type="gene ID" value="LOC100638902"/>
</dbReference>
<keyword evidence="2 6" id="KW-0812">Transmembrane</keyword>
<dbReference type="Gene3D" id="1.10.287.70">
    <property type="match status" value="2"/>
</dbReference>
<gene>
    <name evidence="8" type="primary">100638902</name>
</gene>
<protein>
    <recommendedName>
        <fullName evidence="7">Ion transport domain-containing protein</fullName>
    </recommendedName>
</protein>
<proteinExistence type="predicted"/>
<dbReference type="Pfam" id="PF00520">
    <property type="entry name" value="Ion_trans"/>
    <property type="match status" value="2"/>
</dbReference>
<feature type="transmembrane region" description="Helical" evidence="6">
    <location>
        <begin position="669"/>
        <end position="693"/>
    </location>
</feature>
<dbReference type="OMA" id="CWNRTSS"/>
<dbReference type="GO" id="GO:0022832">
    <property type="term" value="F:voltage-gated channel activity"/>
    <property type="evidence" value="ECO:0007669"/>
    <property type="project" value="InterPro"/>
</dbReference>
<feature type="transmembrane region" description="Helical" evidence="6">
    <location>
        <begin position="306"/>
        <end position="326"/>
    </location>
</feature>
<dbReference type="GO" id="GO:0005765">
    <property type="term" value="C:lysosomal membrane"/>
    <property type="evidence" value="ECO:0007669"/>
    <property type="project" value="InterPro"/>
</dbReference>
<reference evidence="8" key="2">
    <citation type="submission" date="2017-05" db="UniProtKB">
        <authorList>
            <consortium name="EnsemblMetazoa"/>
        </authorList>
    </citation>
    <scope>IDENTIFICATION</scope>
</reference>
<keyword evidence="9" id="KW-1185">Reference proteome</keyword>
<feature type="domain" description="Ion transport" evidence="7">
    <location>
        <begin position="199"/>
        <end position="400"/>
    </location>
</feature>
<accession>A0A1X7USA3</accession>
<feature type="transmembrane region" description="Helical" evidence="6">
    <location>
        <begin position="773"/>
        <end position="799"/>
    </location>
</feature>
<feature type="transmembrane region" description="Helical" evidence="6">
    <location>
        <begin position="616"/>
        <end position="634"/>
    </location>
</feature>
<dbReference type="InParanoid" id="A0A1X7USA3"/>
<feature type="region of interest" description="Disordered" evidence="5">
    <location>
        <begin position="23"/>
        <end position="80"/>
    </location>
</feature>
<keyword evidence="3 6" id="KW-1133">Transmembrane helix</keyword>
<evidence type="ECO:0000313" key="8">
    <source>
        <dbReference type="EnsemblMetazoa" id="Aqu2.1.30399_001"/>
    </source>
</evidence>
<dbReference type="AlphaFoldDB" id="A0A1X7USA3"/>
<dbReference type="EnsemblMetazoa" id="Aqu2.1.30399_001">
    <property type="protein sequence ID" value="Aqu2.1.30399_001"/>
    <property type="gene ID" value="Aqu2.1.30399"/>
</dbReference>
<evidence type="ECO:0000259" key="7">
    <source>
        <dbReference type="Pfam" id="PF00520"/>
    </source>
</evidence>
<evidence type="ECO:0000256" key="1">
    <source>
        <dbReference type="ARBA" id="ARBA00004141"/>
    </source>
</evidence>
<feature type="transmembrane region" description="Helical" evidence="6">
    <location>
        <begin position="175"/>
        <end position="193"/>
    </location>
</feature>
<feature type="transmembrane region" description="Helical" evidence="6">
    <location>
        <begin position="245"/>
        <end position="264"/>
    </location>
</feature>
<organism evidence="8">
    <name type="scientific">Amphimedon queenslandica</name>
    <name type="common">Sponge</name>
    <dbReference type="NCBI Taxonomy" id="400682"/>
    <lineage>
        <taxon>Eukaryota</taxon>
        <taxon>Metazoa</taxon>
        <taxon>Porifera</taxon>
        <taxon>Demospongiae</taxon>
        <taxon>Heteroscleromorpha</taxon>
        <taxon>Haplosclerida</taxon>
        <taxon>Niphatidae</taxon>
        <taxon>Amphimedon</taxon>
    </lineage>
</organism>
<feature type="transmembrane region" description="Helical" evidence="6">
    <location>
        <begin position="371"/>
        <end position="394"/>
    </location>
</feature>
<feature type="transmembrane region" description="Helical" evidence="6">
    <location>
        <begin position="520"/>
        <end position="546"/>
    </location>
</feature>
<evidence type="ECO:0000256" key="4">
    <source>
        <dbReference type="ARBA" id="ARBA00023136"/>
    </source>
</evidence>
<sequence length="950" mass="110446">MATSSSTGSGGIPRLLYDSVHEPLLLPDPSTQYGSPIGGTGSGGSSASEARKRNFTAALNPSRDSESELDTQEREQSPMLERRYLDVPQRFKGRGQLGDPAVDESGTMINVRSIENRSSEVPGFHEFVPYLRDSNRTKYEEAALFAKEGEDNNKFASHPNGKYSKVAYHLVHHPVVYMIDFIASCLLLGLAVIEHPSLIPYPANEEHKIIAVHTCLELILLSIIGFNIVLRVIWMKPRTFLRQRAVIAAIILIVMYIEAMVILFQQSNHFRITRCLRIVFFVDSYILVGVRRVLRQIIQCLKPILDVMILLFFMMAIFALMGYYLFATIDPTFFDSYLKSFVSLFITLTTANHPDVFMEAYVRNKWSPLFFVLYLFVTLYFFSNVLLAVVYAHFNDEEKNKFRKLFLHKREALKIAFSVLAVDGKLNYHDFVFFMLEYKPRIPEYQVMCIFKGLKEKEEVGSNEDGDYLCMNEFLNLYEFRSLKWKQVRNDGRNVEWYDDFPQKIKPFFAKLNKAVHFKYFNSVMALIVLANALYLVLFTLATSFYCGTDGANNPTIISSHVNQDLKKYCKDDRFTAGRNAIYGSFVFVFIYVAEISIRILAVGPLEYFRKWWNRFDFIIILLSVIFLIIEADAGPSHKALRYLIVFRPIKFLRLLRLRRRYYDIMNTVFVLGHRLLSVLLLIFVIFYFYAIIGMEVFAGKVFVGCCDKALFGVGGEYQGNGSITKPSPEVYWLNNFDNIYQSYIILYEEMVVNNWFVQMEGFVAATNIAARVYFFLFWCTTTVCLSVVIAYIVDAFVFRIQASEMKKRCEKHADQFECTCQPSRKKKVEITLAGRDINQIKYQTTLMEENDRRKRGKRLDFINHSIRKIRRIDFDLIPSVRPEREVYFTGKRLRTKEDLNLEMYRSELQDWIAGREYQLQNITPEQREKKSFKVTLRSKVKAVVLFLLE</sequence>
<feature type="transmembrane region" description="Helical" evidence="6">
    <location>
        <begin position="209"/>
        <end position="233"/>
    </location>
</feature>
<dbReference type="GO" id="GO:0010008">
    <property type="term" value="C:endosome membrane"/>
    <property type="evidence" value="ECO:0007669"/>
    <property type="project" value="TreeGrafter"/>
</dbReference>
<keyword evidence="4 6" id="KW-0472">Membrane</keyword>
<dbReference type="PANTHER" id="PTHR46474">
    <property type="entry name" value="TWO PORE CALCIUM CHANNEL PROTEIN 1"/>
    <property type="match status" value="1"/>
</dbReference>
<reference evidence="9" key="1">
    <citation type="journal article" date="2010" name="Nature">
        <title>The Amphimedon queenslandica genome and the evolution of animal complexity.</title>
        <authorList>
            <person name="Srivastava M."/>
            <person name="Simakov O."/>
            <person name="Chapman J."/>
            <person name="Fahey B."/>
            <person name="Gauthier M.E."/>
            <person name="Mitros T."/>
            <person name="Richards G.S."/>
            <person name="Conaco C."/>
            <person name="Dacre M."/>
            <person name="Hellsten U."/>
            <person name="Larroux C."/>
            <person name="Putnam N.H."/>
            <person name="Stanke M."/>
            <person name="Adamska M."/>
            <person name="Darling A."/>
            <person name="Degnan S.M."/>
            <person name="Oakley T.H."/>
            <person name="Plachetzki D.C."/>
            <person name="Zhai Y."/>
            <person name="Adamski M."/>
            <person name="Calcino A."/>
            <person name="Cummins S.F."/>
            <person name="Goodstein D.M."/>
            <person name="Harris C."/>
            <person name="Jackson D.J."/>
            <person name="Leys S.P."/>
            <person name="Shu S."/>
            <person name="Woodcroft B.J."/>
            <person name="Vervoort M."/>
            <person name="Kosik K.S."/>
            <person name="Manning G."/>
            <person name="Degnan B.M."/>
            <person name="Rokhsar D.S."/>
        </authorList>
    </citation>
    <scope>NUCLEOTIDE SEQUENCE [LARGE SCALE GENOMIC DNA]</scope>
</reference>
<evidence type="ECO:0000256" key="3">
    <source>
        <dbReference type="ARBA" id="ARBA00022989"/>
    </source>
</evidence>
<name>A0A1X7USA3_AMPQE</name>
<dbReference type="eggNOG" id="KOG2301">
    <property type="taxonomic scope" value="Eukaryota"/>
</dbReference>
<evidence type="ECO:0000256" key="6">
    <source>
        <dbReference type="SAM" id="Phobius"/>
    </source>
</evidence>
<feature type="transmembrane region" description="Helical" evidence="6">
    <location>
        <begin position="581"/>
        <end position="604"/>
    </location>
</feature>